<dbReference type="SFLD" id="SFLDS00019">
    <property type="entry name" value="Glutathione_Transferase_(cytos"/>
    <property type="match status" value="1"/>
</dbReference>
<dbReference type="SUPFAM" id="SSF52833">
    <property type="entry name" value="Thioredoxin-like"/>
    <property type="match status" value="1"/>
</dbReference>
<dbReference type="Pfam" id="PF02798">
    <property type="entry name" value="GST_N"/>
    <property type="match status" value="1"/>
</dbReference>
<reference evidence="4" key="1">
    <citation type="submission" date="2015-02" db="EMBL/GenBank/DDBJ databases">
        <title>Genome sequencing for Strongylocentrotus purpuratus.</title>
        <authorList>
            <person name="Murali S."/>
            <person name="Liu Y."/>
            <person name="Vee V."/>
            <person name="English A."/>
            <person name="Wang M."/>
            <person name="Skinner E."/>
            <person name="Han Y."/>
            <person name="Muzny D.M."/>
            <person name="Worley K.C."/>
            <person name="Gibbs R.A."/>
        </authorList>
    </citation>
    <scope>NUCLEOTIDE SEQUENCE</scope>
</reference>
<dbReference type="PROSITE" id="PS50404">
    <property type="entry name" value="GST_NTER"/>
    <property type="match status" value="1"/>
</dbReference>
<dbReference type="GeneID" id="592059"/>
<dbReference type="EnsemblMetazoa" id="XM_011681984">
    <property type="protein sequence ID" value="XP_011680286"/>
    <property type="gene ID" value="LOC592059"/>
</dbReference>
<dbReference type="CDD" id="cd03192">
    <property type="entry name" value="GST_C_Sigma_like"/>
    <property type="match status" value="1"/>
</dbReference>
<dbReference type="SFLD" id="SFLDG01205">
    <property type="entry name" value="AMPS.1"/>
    <property type="match status" value="1"/>
</dbReference>
<dbReference type="Gene3D" id="1.20.1050.10">
    <property type="match status" value="1"/>
</dbReference>
<reference evidence="3" key="2">
    <citation type="submission" date="2021-01" db="UniProtKB">
        <authorList>
            <consortium name="EnsemblMetazoa"/>
        </authorList>
    </citation>
    <scope>IDENTIFICATION</scope>
</reference>
<sequence>MPSYKLMYFNSRGRAETSRMLFALADQKYEDYRFKDGEWPGELKGNADLFPLGQAPVLIIDGKAMPHSKAIHRHLAREFGFYGANNEEARQIDVVSETVEDIVTKMLPVHFEKDEAKKAELLEAFKIAVKPFLSFLNKYVDNKQFFVGNKATLADVTVYTTMEYVHSMFGEDCMTASWPALARFYKYITESSELAVYIRNRPVTAH</sequence>
<evidence type="ECO:0008006" key="5">
    <source>
        <dbReference type="Google" id="ProtNLM"/>
    </source>
</evidence>
<dbReference type="PANTHER" id="PTHR11571:SF150">
    <property type="entry name" value="GLUTATHIONE S-TRANSFERASE"/>
    <property type="match status" value="1"/>
</dbReference>
<dbReference type="OrthoDB" id="414243at2759"/>
<dbReference type="InterPro" id="IPR036249">
    <property type="entry name" value="Thioredoxin-like_sf"/>
</dbReference>
<protein>
    <recommendedName>
        <fullName evidence="5">Glutathione transferase</fullName>
    </recommendedName>
</protein>
<proteinExistence type="predicted"/>
<organism evidence="3 4">
    <name type="scientific">Strongylocentrotus purpuratus</name>
    <name type="common">Purple sea urchin</name>
    <dbReference type="NCBI Taxonomy" id="7668"/>
    <lineage>
        <taxon>Eukaryota</taxon>
        <taxon>Metazoa</taxon>
        <taxon>Echinodermata</taxon>
        <taxon>Eleutherozoa</taxon>
        <taxon>Echinozoa</taxon>
        <taxon>Echinoidea</taxon>
        <taxon>Euechinoidea</taxon>
        <taxon>Echinacea</taxon>
        <taxon>Camarodonta</taxon>
        <taxon>Echinidea</taxon>
        <taxon>Strongylocentrotidae</taxon>
        <taxon>Strongylocentrotus</taxon>
    </lineage>
</organism>
<accession>A0A7M7HIM2</accession>
<name>A0A7M7HIM2_STRPU</name>
<dbReference type="PROSITE" id="PS50405">
    <property type="entry name" value="GST_CTER"/>
    <property type="match status" value="1"/>
</dbReference>
<dbReference type="Proteomes" id="UP000007110">
    <property type="component" value="Unassembled WGS sequence"/>
</dbReference>
<dbReference type="FunFam" id="3.40.30.10:FF:000258">
    <property type="entry name" value="Glutathione S-transferase"/>
    <property type="match status" value="1"/>
</dbReference>
<dbReference type="GO" id="GO:0006749">
    <property type="term" value="P:glutathione metabolic process"/>
    <property type="evidence" value="ECO:0000318"/>
    <property type="project" value="GO_Central"/>
</dbReference>
<dbReference type="InterPro" id="IPR004046">
    <property type="entry name" value="GST_C"/>
</dbReference>
<keyword evidence="4" id="KW-1185">Reference proteome</keyword>
<evidence type="ECO:0000313" key="3">
    <source>
        <dbReference type="EnsemblMetazoa" id="XP_011680286"/>
    </source>
</evidence>
<evidence type="ECO:0000259" key="2">
    <source>
        <dbReference type="PROSITE" id="PS50405"/>
    </source>
</evidence>
<dbReference type="Pfam" id="PF14497">
    <property type="entry name" value="GST_C_3"/>
    <property type="match status" value="1"/>
</dbReference>
<dbReference type="GO" id="GO:0004364">
    <property type="term" value="F:glutathione transferase activity"/>
    <property type="evidence" value="ECO:0000318"/>
    <property type="project" value="GO_Central"/>
</dbReference>
<dbReference type="InterPro" id="IPR036282">
    <property type="entry name" value="Glutathione-S-Trfase_C_sf"/>
</dbReference>
<evidence type="ECO:0000259" key="1">
    <source>
        <dbReference type="PROSITE" id="PS50404"/>
    </source>
</evidence>
<dbReference type="InterPro" id="IPR010987">
    <property type="entry name" value="Glutathione-S-Trfase_C-like"/>
</dbReference>
<dbReference type="KEGG" id="spu:592059"/>
<dbReference type="InterPro" id="IPR050213">
    <property type="entry name" value="GST_superfamily"/>
</dbReference>
<feature type="domain" description="GST N-terminal" evidence="1">
    <location>
        <begin position="2"/>
        <end position="83"/>
    </location>
</feature>
<dbReference type="AlphaFoldDB" id="A0A7M7HIM2"/>
<dbReference type="SUPFAM" id="SSF47616">
    <property type="entry name" value="GST C-terminal domain-like"/>
    <property type="match status" value="1"/>
</dbReference>
<dbReference type="RefSeq" id="XP_011680286.2">
    <property type="nucleotide sequence ID" value="XM_011681984.2"/>
</dbReference>
<dbReference type="PANTHER" id="PTHR11571">
    <property type="entry name" value="GLUTATHIONE S-TRANSFERASE"/>
    <property type="match status" value="1"/>
</dbReference>
<dbReference type="InParanoid" id="A0A7M7HIM2"/>
<feature type="domain" description="GST C-terminal" evidence="2">
    <location>
        <begin position="85"/>
        <end position="206"/>
    </location>
</feature>
<dbReference type="Gene3D" id="3.40.30.10">
    <property type="entry name" value="Glutaredoxin"/>
    <property type="match status" value="1"/>
</dbReference>
<evidence type="ECO:0000313" key="4">
    <source>
        <dbReference type="Proteomes" id="UP000007110"/>
    </source>
</evidence>
<dbReference type="CDD" id="cd03039">
    <property type="entry name" value="GST_N_Sigma_like"/>
    <property type="match status" value="1"/>
</dbReference>
<dbReference type="InterPro" id="IPR004045">
    <property type="entry name" value="Glutathione_S-Trfase_N"/>
</dbReference>
<dbReference type="InterPro" id="IPR040079">
    <property type="entry name" value="Glutathione_S-Trfase"/>
</dbReference>
<dbReference type="SFLD" id="SFLDG00363">
    <property type="entry name" value="AMPS_(cytGST):_Alpha-__Mu-__Pi"/>
    <property type="match status" value="1"/>
</dbReference>
<dbReference type="FunCoup" id="A0A7M7HIM2">
    <property type="interactions" value="405"/>
</dbReference>
<dbReference type="FunFam" id="1.20.1050.10:FF:000030">
    <property type="entry name" value="Glutathione S-transferase S1"/>
    <property type="match status" value="1"/>
</dbReference>